<gene>
    <name evidence="1" type="ORF">Ccl03g_32120</name>
</gene>
<evidence type="ECO:0000313" key="2">
    <source>
        <dbReference type="Proteomes" id="UP000315200"/>
    </source>
</evidence>
<name>A0A829VZ14_9FIRM</name>
<dbReference type="AlphaFoldDB" id="A0A829VZ14"/>
<proteinExistence type="predicted"/>
<dbReference type="Proteomes" id="UP000315200">
    <property type="component" value="Unassembled WGS sequence"/>
</dbReference>
<comment type="caution">
    <text evidence="1">The sequence shown here is derived from an EMBL/GenBank/DDBJ whole genome shotgun (WGS) entry which is preliminary data.</text>
</comment>
<sequence>MNFQAIPLKKIKNYVIYCDIPYRGTTKYATNSFSYEEFYEWVKVASMNNTVLISEYSMPDDFTCIWQKETKTLLDSNKNKDDKNNIRVEKLESMKVFL</sequence>
<protein>
    <recommendedName>
        <fullName evidence="3">DNA adenine methylase</fullName>
    </recommendedName>
</protein>
<organism evidence="1 2">
    <name type="scientific">Enterocloster clostridioformis</name>
    <dbReference type="NCBI Taxonomy" id="1531"/>
    <lineage>
        <taxon>Bacteria</taxon>
        <taxon>Bacillati</taxon>
        <taxon>Bacillota</taxon>
        <taxon>Clostridia</taxon>
        <taxon>Lachnospirales</taxon>
        <taxon>Lachnospiraceae</taxon>
        <taxon>Enterocloster</taxon>
    </lineage>
</organism>
<reference evidence="1 2" key="1">
    <citation type="submission" date="2019-06" db="EMBL/GenBank/DDBJ databases">
        <title>Draft genome sequence of [Clostridium] clostridioforme NBRC 113352.</title>
        <authorList>
            <person name="Miura T."/>
            <person name="Furukawa M."/>
            <person name="Shimamura M."/>
            <person name="Ohyama Y."/>
            <person name="Yamazoe A."/>
            <person name="Kawasaki H."/>
        </authorList>
    </citation>
    <scope>NUCLEOTIDE SEQUENCE [LARGE SCALE GENOMIC DNA]</scope>
    <source>
        <strain evidence="1 2">NBRC 113352</strain>
    </source>
</reference>
<evidence type="ECO:0000313" key="1">
    <source>
        <dbReference type="EMBL" id="GEA37499.1"/>
    </source>
</evidence>
<evidence type="ECO:0008006" key="3">
    <source>
        <dbReference type="Google" id="ProtNLM"/>
    </source>
</evidence>
<dbReference type="EMBL" id="BJLB01000001">
    <property type="protein sequence ID" value="GEA37499.1"/>
    <property type="molecule type" value="Genomic_DNA"/>
</dbReference>
<accession>A0A829VZ14</accession>